<name>A0AC60NW35_IXOPE</name>
<evidence type="ECO:0000313" key="1">
    <source>
        <dbReference type="EMBL" id="KAG0411303.1"/>
    </source>
</evidence>
<comment type="caution">
    <text evidence="1">The sequence shown here is derived from an EMBL/GenBank/DDBJ whole genome shotgun (WGS) entry which is preliminary data.</text>
</comment>
<proteinExistence type="predicted"/>
<evidence type="ECO:0000313" key="2">
    <source>
        <dbReference type="Proteomes" id="UP000805193"/>
    </source>
</evidence>
<keyword evidence="2" id="KW-1185">Reference proteome</keyword>
<sequence>GEEEERWREDIPRKRDGSAPTSGGEIGNRKSLRAVRPPPLAVQSVVRLVRRAARLIGNRRRRRAPSSTSPPVFVGRPAFEKHELKHHTATASGRRRPPSVVMHLEMHCQQKDLTIQQLRDQVGQDNVALQIPSAERLLELQRQFADKERLLQESQAQVCLKLHEAEDKISQLESALEHTQCELLKARGKSDTNGSRSDEMEMLMTDLERANQ</sequence>
<gene>
    <name evidence="1" type="ORF">HPB47_011575</name>
</gene>
<feature type="non-terminal residue" evidence="1">
    <location>
        <position position="1"/>
    </location>
</feature>
<protein>
    <submittedName>
        <fullName evidence="1">Uncharacterized protein</fullName>
    </submittedName>
</protein>
<accession>A0AC60NW35</accession>
<dbReference type="EMBL" id="JABSTQ010011445">
    <property type="protein sequence ID" value="KAG0411303.1"/>
    <property type="molecule type" value="Genomic_DNA"/>
</dbReference>
<organism evidence="1 2">
    <name type="scientific">Ixodes persulcatus</name>
    <name type="common">Taiga tick</name>
    <dbReference type="NCBI Taxonomy" id="34615"/>
    <lineage>
        <taxon>Eukaryota</taxon>
        <taxon>Metazoa</taxon>
        <taxon>Ecdysozoa</taxon>
        <taxon>Arthropoda</taxon>
        <taxon>Chelicerata</taxon>
        <taxon>Arachnida</taxon>
        <taxon>Acari</taxon>
        <taxon>Parasitiformes</taxon>
        <taxon>Ixodida</taxon>
        <taxon>Ixodoidea</taxon>
        <taxon>Ixodidae</taxon>
        <taxon>Ixodinae</taxon>
        <taxon>Ixodes</taxon>
    </lineage>
</organism>
<reference evidence="1 2" key="1">
    <citation type="journal article" date="2020" name="Cell">
        <title>Large-Scale Comparative Analyses of Tick Genomes Elucidate Their Genetic Diversity and Vector Capacities.</title>
        <authorList>
            <consortium name="Tick Genome and Microbiome Consortium (TIGMIC)"/>
            <person name="Jia N."/>
            <person name="Wang J."/>
            <person name="Shi W."/>
            <person name="Du L."/>
            <person name="Sun Y."/>
            <person name="Zhan W."/>
            <person name="Jiang J.F."/>
            <person name="Wang Q."/>
            <person name="Zhang B."/>
            <person name="Ji P."/>
            <person name="Bell-Sakyi L."/>
            <person name="Cui X.M."/>
            <person name="Yuan T.T."/>
            <person name="Jiang B.G."/>
            <person name="Yang W.F."/>
            <person name="Lam T.T."/>
            <person name="Chang Q.C."/>
            <person name="Ding S.J."/>
            <person name="Wang X.J."/>
            <person name="Zhu J.G."/>
            <person name="Ruan X.D."/>
            <person name="Zhao L."/>
            <person name="Wei J.T."/>
            <person name="Ye R.Z."/>
            <person name="Que T.C."/>
            <person name="Du C.H."/>
            <person name="Zhou Y.H."/>
            <person name="Cheng J.X."/>
            <person name="Dai P.F."/>
            <person name="Guo W.B."/>
            <person name="Han X.H."/>
            <person name="Huang E.J."/>
            <person name="Li L.F."/>
            <person name="Wei W."/>
            <person name="Gao Y.C."/>
            <person name="Liu J.Z."/>
            <person name="Shao H.Z."/>
            <person name="Wang X."/>
            <person name="Wang C.C."/>
            <person name="Yang T.C."/>
            <person name="Huo Q.B."/>
            <person name="Li W."/>
            <person name="Chen H.Y."/>
            <person name="Chen S.E."/>
            <person name="Zhou L.G."/>
            <person name="Ni X.B."/>
            <person name="Tian J.H."/>
            <person name="Sheng Y."/>
            <person name="Liu T."/>
            <person name="Pan Y.S."/>
            <person name="Xia L.Y."/>
            <person name="Li J."/>
            <person name="Zhao F."/>
            <person name="Cao W.C."/>
        </authorList>
    </citation>
    <scope>NUCLEOTIDE SEQUENCE [LARGE SCALE GENOMIC DNA]</scope>
    <source>
        <strain evidence="1">Iper-2018</strain>
    </source>
</reference>
<dbReference type="Proteomes" id="UP000805193">
    <property type="component" value="Unassembled WGS sequence"/>
</dbReference>
<feature type="non-terminal residue" evidence="1">
    <location>
        <position position="212"/>
    </location>
</feature>